<keyword evidence="5 9" id="KW-1133">Transmembrane helix</keyword>
<feature type="region of interest" description="Disordered" evidence="8">
    <location>
        <begin position="342"/>
        <end position="404"/>
    </location>
</feature>
<dbReference type="GO" id="GO:0097272">
    <property type="term" value="P:ammonium homeostasis"/>
    <property type="evidence" value="ECO:0007669"/>
    <property type="project" value="TreeGrafter"/>
</dbReference>
<dbReference type="AlphaFoldDB" id="A0A7S3CN45"/>
<feature type="compositionally biased region" description="Polar residues" evidence="8">
    <location>
        <begin position="394"/>
        <end position="404"/>
    </location>
</feature>
<feature type="transmembrane region" description="Helical" evidence="9">
    <location>
        <begin position="133"/>
        <end position="158"/>
    </location>
</feature>
<comment type="subcellular location">
    <subcellularLocation>
        <location evidence="1">Membrane</location>
        <topology evidence="1">Multi-pass membrane protein</topology>
    </subcellularLocation>
</comment>
<dbReference type="PANTHER" id="PTHR11730:SF6">
    <property type="entry name" value="AMMONIUM TRANSPORTER"/>
    <property type="match status" value="1"/>
</dbReference>
<keyword evidence="7" id="KW-0924">Ammonia transport</keyword>
<evidence type="ECO:0000256" key="5">
    <source>
        <dbReference type="ARBA" id="ARBA00022989"/>
    </source>
</evidence>
<keyword evidence="6 9" id="KW-0472">Membrane</keyword>
<dbReference type="PANTHER" id="PTHR11730">
    <property type="entry name" value="AMMONIUM TRANSPORTER"/>
    <property type="match status" value="1"/>
</dbReference>
<feature type="transmembrane region" description="Helical" evidence="9">
    <location>
        <begin position="45"/>
        <end position="69"/>
    </location>
</feature>
<keyword evidence="4 9" id="KW-0812">Transmembrane</keyword>
<evidence type="ECO:0000313" key="11">
    <source>
        <dbReference type="EMBL" id="CAE0232635.1"/>
    </source>
</evidence>
<dbReference type="Gene3D" id="1.10.3430.10">
    <property type="entry name" value="Ammonium transporter AmtB like domains"/>
    <property type="match status" value="1"/>
</dbReference>
<evidence type="ECO:0000256" key="9">
    <source>
        <dbReference type="SAM" id="Phobius"/>
    </source>
</evidence>
<evidence type="ECO:0000256" key="4">
    <source>
        <dbReference type="ARBA" id="ARBA00022692"/>
    </source>
</evidence>
<accession>A0A7S3CN45</accession>
<organism evidence="11">
    <name type="scientific">Strombidium rassoulzadegani</name>
    <dbReference type="NCBI Taxonomy" id="1082188"/>
    <lineage>
        <taxon>Eukaryota</taxon>
        <taxon>Sar</taxon>
        <taxon>Alveolata</taxon>
        <taxon>Ciliophora</taxon>
        <taxon>Intramacronucleata</taxon>
        <taxon>Spirotrichea</taxon>
        <taxon>Oligotrichia</taxon>
        <taxon>Strombidiidae</taxon>
        <taxon>Strombidium</taxon>
    </lineage>
</organism>
<evidence type="ECO:0000256" key="3">
    <source>
        <dbReference type="ARBA" id="ARBA00022448"/>
    </source>
</evidence>
<evidence type="ECO:0000256" key="8">
    <source>
        <dbReference type="SAM" id="MobiDB-lite"/>
    </source>
</evidence>
<dbReference type="GO" id="GO:0005886">
    <property type="term" value="C:plasma membrane"/>
    <property type="evidence" value="ECO:0007669"/>
    <property type="project" value="TreeGrafter"/>
</dbReference>
<gene>
    <name evidence="11" type="ORF">SRAS04492_LOCUS4433</name>
</gene>
<feature type="transmembrane region" description="Helical" evidence="9">
    <location>
        <begin position="179"/>
        <end position="197"/>
    </location>
</feature>
<comment type="similarity">
    <text evidence="2">Belongs to the ammonia transporter channel (TC 1.A.11.2) family.</text>
</comment>
<feature type="transmembrane region" description="Helical" evidence="9">
    <location>
        <begin position="217"/>
        <end position="242"/>
    </location>
</feature>
<evidence type="ECO:0000256" key="7">
    <source>
        <dbReference type="ARBA" id="ARBA00023177"/>
    </source>
</evidence>
<dbReference type="InterPro" id="IPR029020">
    <property type="entry name" value="Ammonium/urea_transptr"/>
</dbReference>
<sequence>MKTRIKTLRQHYPELQQMRVDQCQLLIKNYDRNWLKPTKKSSKNFIIIGNMLIFPGQIMFYLVTIYFTLHTKGLGIRDNYLAMEKYSPMYVVQQGFIAWSSSTIFSLVTYKFFPLANHPTDKLTIIANSGRAGLVVISGCVMYINTYVSLICGIIGSLTFLKARQLLDKFGIDDPMKNISINGFCGMVGSILSAFIIEERPTSDSNQAIFAVIMHQVGVQLVGILCICAFGTIITYIVLLTFKQYNLMRINQLNEVVGFNLLNFTQMIQVDEDEKFQAERRRFPEPEKQMKLLTELELIANNKSHQKSKSKRAKMRQASATPIGALVLGALMQTPDTRLPHFSKAKNKEESPKNFKNASEYFKSPRPQQESEEHLSRSLMIHSATSAHKKSPLRTLSTNHHNWN</sequence>
<dbReference type="EMBL" id="HBIA01008639">
    <property type="protein sequence ID" value="CAE0232635.1"/>
    <property type="molecule type" value="Transcribed_RNA"/>
</dbReference>
<evidence type="ECO:0000256" key="2">
    <source>
        <dbReference type="ARBA" id="ARBA00005887"/>
    </source>
</evidence>
<feature type="domain" description="Ammonium transporter AmtB-like" evidence="10">
    <location>
        <begin position="122"/>
        <end position="263"/>
    </location>
</feature>
<keyword evidence="3" id="KW-0813">Transport</keyword>
<name>A0A7S3CN45_9SPIT</name>
<feature type="transmembrane region" description="Helical" evidence="9">
    <location>
        <begin position="90"/>
        <end position="113"/>
    </location>
</feature>
<protein>
    <recommendedName>
        <fullName evidence="10">Ammonium transporter AmtB-like domain-containing protein</fullName>
    </recommendedName>
</protein>
<dbReference type="GO" id="GO:0008519">
    <property type="term" value="F:ammonium channel activity"/>
    <property type="evidence" value="ECO:0007669"/>
    <property type="project" value="InterPro"/>
</dbReference>
<dbReference type="Pfam" id="PF00909">
    <property type="entry name" value="Ammonium_transp"/>
    <property type="match status" value="1"/>
</dbReference>
<dbReference type="SUPFAM" id="SSF111352">
    <property type="entry name" value="Ammonium transporter"/>
    <property type="match status" value="1"/>
</dbReference>
<evidence type="ECO:0000259" key="10">
    <source>
        <dbReference type="Pfam" id="PF00909"/>
    </source>
</evidence>
<reference evidence="11" key="1">
    <citation type="submission" date="2021-01" db="EMBL/GenBank/DDBJ databases">
        <authorList>
            <person name="Corre E."/>
            <person name="Pelletier E."/>
            <person name="Niang G."/>
            <person name="Scheremetjew M."/>
            <person name="Finn R."/>
            <person name="Kale V."/>
            <person name="Holt S."/>
            <person name="Cochrane G."/>
            <person name="Meng A."/>
            <person name="Brown T."/>
            <person name="Cohen L."/>
        </authorList>
    </citation>
    <scope>NUCLEOTIDE SEQUENCE</scope>
    <source>
        <strain evidence="11">Ras09</strain>
    </source>
</reference>
<dbReference type="InterPro" id="IPR024041">
    <property type="entry name" value="NH4_transpt_AmtB-like_dom"/>
</dbReference>
<proteinExistence type="inferred from homology"/>
<evidence type="ECO:0000256" key="1">
    <source>
        <dbReference type="ARBA" id="ARBA00004141"/>
    </source>
</evidence>
<evidence type="ECO:0000256" key="6">
    <source>
        <dbReference type="ARBA" id="ARBA00023136"/>
    </source>
</evidence>